<dbReference type="SUPFAM" id="SSF49562">
    <property type="entry name" value="C2 domain (Calcium/lipid-binding domain, CaLB)"/>
    <property type="match status" value="1"/>
</dbReference>
<dbReference type="Proteomes" id="UP000239899">
    <property type="component" value="Unassembled WGS sequence"/>
</dbReference>
<dbReference type="InterPro" id="IPR035892">
    <property type="entry name" value="C2_domain_sf"/>
</dbReference>
<keyword evidence="3" id="KW-1185">Reference proteome</keyword>
<name>A0A2P6U4Y9_CHLSO</name>
<gene>
    <name evidence="2" type="ORF">C2E21_0347</name>
</gene>
<sequence>MKKLFVRVTTASGHGVHALLPSEPAYAVVELQGAEQARCQTAAVQPEATRTVWQETLEFDYEGSTPRNLHVEVHGKLRDGADDLVAAGDLDLCDILESGTRQVVEVALKKAGRELGQLELCIQHQAMPEAK</sequence>
<comment type="caution">
    <text evidence="2">The sequence shown here is derived from an EMBL/GenBank/DDBJ whole genome shotgun (WGS) entry which is preliminary data.</text>
</comment>
<dbReference type="PROSITE" id="PS50004">
    <property type="entry name" value="C2"/>
    <property type="match status" value="1"/>
</dbReference>
<dbReference type="Gene3D" id="2.60.40.150">
    <property type="entry name" value="C2 domain"/>
    <property type="match status" value="1"/>
</dbReference>
<feature type="domain" description="C2" evidence="1">
    <location>
        <begin position="1"/>
        <end position="105"/>
    </location>
</feature>
<accession>A0A2P6U4Y9</accession>
<evidence type="ECO:0000313" key="2">
    <source>
        <dbReference type="EMBL" id="PRW61381.1"/>
    </source>
</evidence>
<evidence type="ECO:0000313" key="3">
    <source>
        <dbReference type="Proteomes" id="UP000239899"/>
    </source>
</evidence>
<protein>
    <submittedName>
        <fullName evidence="2">C2 domain containing</fullName>
    </submittedName>
</protein>
<organism evidence="2 3">
    <name type="scientific">Chlorella sorokiniana</name>
    <name type="common">Freshwater green alga</name>
    <dbReference type="NCBI Taxonomy" id="3076"/>
    <lineage>
        <taxon>Eukaryota</taxon>
        <taxon>Viridiplantae</taxon>
        <taxon>Chlorophyta</taxon>
        <taxon>core chlorophytes</taxon>
        <taxon>Trebouxiophyceae</taxon>
        <taxon>Chlorellales</taxon>
        <taxon>Chlorellaceae</taxon>
        <taxon>Chlorella clade</taxon>
        <taxon>Chlorella</taxon>
    </lineage>
</organism>
<dbReference type="AlphaFoldDB" id="A0A2P6U4Y9"/>
<dbReference type="OrthoDB" id="511881at2759"/>
<dbReference type="Pfam" id="PF00168">
    <property type="entry name" value="C2"/>
    <property type="match status" value="1"/>
</dbReference>
<dbReference type="InterPro" id="IPR000008">
    <property type="entry name" value="C2_dom"/>
</dbReference>
<proteinExistence type="predicted"/>
<reference evidence="2 3" key="1">
    <citation type="journal article" date="2018" name="Plant J.">
        <title>Genome sequences of Chlorella sorokiniana UTEX 1602 and Micractinium conductrix SAG 241.80: implications to maltose excretion by a green alga.</title>
        <authorList>
            <person name="Arriola M.B."/>
            <person name="Velmurugan N."/>
            <person name="Zhang Y."/>
            <person name="Plunkett M.H."/>
            <person name="Hondzo H."/>
            <person name="Barney B.M."/>
        </authorList>
    </citation>
    <scope>NUCLEOTIDE SEQUENCE [LARGE SCALE GENOMIC DNA]</scope>
    <source>
        <strain evidence="3">UTEX 1602</strain>
    </source>
</reference>
<dbReference type="EMBL" id="LHPG02000001">
    <property type="protein sequence ID" value="PRW61381.1"/>
    <property type="molecule type" value="Genomic_DNA"/>
</dbReference>
<dbReference type="CDD" id="cd00030">
    <property type="entry name" value="C2"/>
    <property type="match status" value="1"/>
</dbReference>
<evidence type="ECO:0000259" key="1">
    <source>
        <dbReference type="PROSITE" id="PS50004"/>
    </source>
</evidence>